<dbReference type="Gene3D" id="1.20.1720.10">
    <property type="entry name" value="Multidrug resistance protein D"/>
    <property type="match status" value="1"/>
</dbReference>
<feature type="transmembrane region" description="Helical" evidence="6">
    <location>
        <begin position="198"/>
        <end position="215"/>
    </location>
</feature>
<evidence type="ECO:0000256" key="4">
    <source>
        <dbReference type="ARBA" id="ARBA00022989"/>
    </source>
</evidence>
<name>A0A220MAV1_9BACL</name>
<dbReference type="InterPro" id="IPR020846">
    <property type="entry name" value="MFS_dom"/>
</dbReference>
<comment type="subcellular location">
    <subcellularLocation>
        <location evidence="1">Cell membrane</location>
        <topology evidence="1">Multi-pass membrane protein</topology>
    </subcellularLocation>
</comment>
<dbReference type="KEGG" id="bfm:BP422_00200"/>
<dbReference type="RefSeq" id="WP_088906046.1">
    <property type="nucleotide sequence ID" value="NZ_CP018145.1"/>
</dbReference>
<evidence type="ECO:0000313" key="9">
    <source>
        <dbReference type="Proteomes" id="UP000197781"/>
    </source>
</evidence>
<dbReference type="PANTHER" id="PTHR42718:SF9">
    <property type="entry name" value="MAJOR FACILITATOR SUPERFAMILY MULTIDRUG TRANSPORTER MFSC"/>
    <property type="match status" value="1"/>
</dbReference>
<feature type="transmembrane region" description="Helical" evidence="6">
    <location>
        <begin position="79"/>
        <end position="97"/>
    </location>
</feature>
<dbReference type="GO" id="GO:0022857">
    <property type="term" value="F:transmembrane transporter activity"/>
    <property type="evidence" value="ECO:0007669"/>
    <property type="project" value="InterPro"/>
</dbReference>
<dbReference type="GO" id="GO:0005886">
    <property type="term" value="C:plasma membrane"/>
    <property type="evidence" value="ECO:0007669"/>
    <property type="project" value="UniProtKB-SubCell"/>
</dbReference>
<dbReference type="Pfam" id="PF07690">
    <property type="entry name" value="MFS_1"/>
    <property type="match status" value="1"/>
</dbReference>
<feature type="transmembrane region" description="Helical" evidence="6">
    <location>
        <begin position="286"/>
        <end position="306"/>
    </location>
</feature>
<feature type="transmembrane region" description="Helical" evidence="6">
    <location>
        <begin position="165"/>
        <end position="186"/>
    </location>
</feature>
<dbReference type="Proteomes" id="UP000197781">
    <property type="component" value="Chromosome"/>
</dbReference>
<dbReference type="EMBL" id="CP018145">
    <property type="protein sequence ID" value="ASJ52108.1"/>
    <property type="molecule type" value="Genomic_DNA"/>
</dbReference>
<dbReference type="InterPro" id="IPR036259">
    <property type="entry name" value="MFS_trans_sf"/>
</dbReference>
<evidence type="ECO:0000256" key="2">
    <source>
        <dbReference type="ARBA" id="ARBA00022448"/>
    </source>
</evidence>
<feature type="transmembrane region" description="Helical" evidence="6">
    <location>
        <begin position="103"/>
        <end position="126"/>
    </location>
</feature>
<evidence type="ECO:0000256" key="5">
    <source>
        <dbReference type="ARBA" id="ARBA00023136"/>
    </source>
</evidence>
<feature type="transmembrane region" description="Helical" evidence="6">
    <location>
        <begin position="12"/>
        <end position="34"/>
    </location>
</feature>
<feature type="transmembrane region" description="Helical" evidence="6">
    <location>
        <begin position="221"/>
        <end position="237"/>
    </location>
</feature>
<evidence type="ECO:0000256" key="1">
    <source>
        <dbReference type="ARBA" id="ARBA00004651"/>
    </source>
</evidence>
<dbReference type="InterPro" id="IPR011701">
    <property type="entry name" value="MFS"/>
</dbReference>
<keyword evidence="4 6" id="KW-1133">Transmembrane helix</keyword>
<evidence type="ECO:0000256" key="3">
    <source>
        <dbReference type="ARBA" id="ARBA00022692"/>
    </source>
</evidence>
<protein>
    <submittedName>
        <fullName evidence="8">Antiporter</fullName>
    </submittedName>
</protein>
<feature type="transmembrane region" description="Helical" evidence="6">
    <location>
        <begin position="257"/>
        <end position="280"/>
    </location>
</feature>
<dbReference type="PROSITE" id="PS50850">
    <property type="entry name" value="MFS"/>
    <property type="match status" value="1"/>
</dbReference>
<gene>
    <name evidence="8" type="ORF">BP422_00200</name>
</gene>
<proteinExistence type="predicted"/>
<accession>A0A220MAV1</accession>
<organism evidence="8 9">
    <name type="scientific">Brevibacillus formosus</name>
    <dbReference type="NCBI Taxonomy" id="54913"/>
    <lineage>
        <taxon>Bacteria</taxon>
        <taxon>Bacillati</taxon>
        <taxon>Bacillota</taxon>
        <taxon>Bacilli</taxon>
        <taxon>Bacillales</taxon>
        <taxon>Paenibacillaceae</taxon>
        <taxon>Brevibacillus</taxon>
    </lineage>
</organism>
<dbReference type="AlphaFoldDB" id="A0A220MAV1"/>
<evidence type="ECO:0000313" key="8">
    <source>
        <dbReference type="EMBL" id="ASJ52108.1"/>
    </source>
</evidence>
<keyword evidence="3 6" id="KW-0812">Transmembrane</keyword>
<feature type="transmembrane region" description="Helical" evidence="6">
    <location>
        <begin position="138"/>
        <end position="159"/>
    </location>
</feature>
<reference evidence="8 9" key="1">
    <citation type="submission" date="2016-11" db="EMBL/GenBank/DDBJ databases">
        <authorList>
            <person name="Jaros S."/>
            <person name="Januszkiewicz K."/>
            <person name="Wedrychowicz H."/>
        </authorList>
    </citation>
    <scope>NUCLEOTIDE SEQUENCE [LARGE SCALE GENOMIC DNA]</scope>
    <source>
        <strain evidence="8 9">NF2</strain>
    </source>
</reference>
<keyword evidence="2" id="KW-0813">Transport</keyword>
<feature type="transmembrane region" description="Helical" evidence="6">
    <location>
        <begin position="421"/>
        <end position="443"/>
    </location>
</feature>
<dbReference type="PANTHER" id="PTHR42718">
    <property type="entry name" value="MAJOR FACILITATOR SUPERFAMILY MULTIDRUG TRANSPORTER MFSC"/>
    <property type="match status" value="1"/>
</dbReference>
<feature type="transmembrane region" description="Helical" evidence="6">
    <location>
        <begin position="378"/>
        <end position="401"/>
    </location>
</feature>
<feature type="transmembrane region" description="Helical" evidence="6">
    <location>
        <begin position="345"/>
        <end position="366"/>
    </location>
</feature>
<keyword evidence="5 6" id="KW-0472">Membrane</keyword>
<feature type="transmembrane region" description="Helical" evidence="6">
    <location>
        <begin position="46"/>
        <end position="67"/>
    </location>
</feature>
<sequence length="455" mass="49192">MQTEPQQQSAEKVLRVLVFTLMITVMSATMFNIVLPQIRTEFHLSFSQVSWVTSAFLLIYAVGTVMYGKLADSYKLKQLLTFGLILFAIGSVIGFFADNYGMVLLGRIVQAAGAAVVPATSSIIPVRYFPPESRGRALGISMIGMAIGSALGPVLSSLLVSLLDWRWLFCMPLFTLFAVPFFRKYLEEEEREAVKMDWIGGGLLAITIALLLLAITNQSLLLGLGCILSFLLFLVRIRTTAEPFIRPGLFRSKRYSLGLVIAFLMTGSGYSFAFLSPQLLADVNHLAPGLIGFVMVPGAVVTAFLGKKAGILADRKGNSYLFYTASALLLSSFVLFSSFAGVSPLLIAVFLIFGNVGLSFMMISMSNAISQSLPKEQIGVGMGLLAMLNFIAGALAATLYGKSIDGGATVSWNLLNSYPGASVYSNIYAALVLVILGLACLYYRQFGRSSVRGFN</sequence>
<dbReference type="PRINTS" id="PR01036">
    <property type="entry name" value="TCRTETB"/>
</dbReference>
<feature type="domain" description="Major facilitator superfamily (MFS) profile" evidence="7">
    <location>
        <begin position="13"/>
        <end position="448"/>
    </location>
</feature>
<feature type="transmembrane region" description="Helical" evidence="6">
    <location>
        <begin position="318"/>
        <end position="339"/>
    </location>
</feature>
<dbReference type="SUPFAM" id="SSF103473">
    <property type="entry name" value="MFS general substrate transporter"/>
    <property type="match status" value="1"/>
</dbReference>
<evidence type="ECO:0000259" key="7">
    <source>
        <dbReference type="PROSITE" id="PS50850"/>
    </source>
</evidence>
<evidence type="ECO:0000256" key="6">
    <source>
        <dbReference type="SAM" id="Phobius"/>
    </source>
</evidence>
<dbReference type="Gene3D" id="1.20.1250.20">
    <property type="entry name" value="MFS general substrate transporter like domains"/>
    <property type="match status" value="1"/>
</dbReference>
<dbReference type="CDD" id="cd17321">
    <property type="entry name" value="MFS_MMR_MDR_like"/>
    <property type="match status" value="1"/>
</dbReference>